<feature type="region of interest" description="Disordered" evidence="1">
    <location>
        <begin position="1"/>
        <end position="171"/>
    </location>
</feature>
<dbReference type="Proteomes" id="UP001066276">
    <property type="component" value="Chromosome 1_1"/>
</dbReference>
<feature type="compositionally biased region" description="Basic and acidic residues" evidence="1">
    <location>
        <begin position="140"/>
        <end position="152"/>
    </location>
</feature>
<evidence type="ECO:0000313" key="2">
    <source>
        <dbReference type="EMBL" id="KAJ1214847.1"/>
    </source>
</evidence>
<organism evidence="2 3">
    <name type="scientific">Pleurodeles waltl</name>
    <name type="common">Iberian ribbed newt</name>
    <dbReference type="NCBI Taxonomy" id="8319"/>
    <lineage>
        <taxon>Eukaryota</taxon>
        <taxon>Metazoa</taxon>
        <taxon>Chordata</taxon>
        <taxon>Craniata</taxon>
        <taxon>Vertebrata</taxon>
        <taxon>Euteleostomi</taxon>
        <taxon>Amphibia</taxon>
        <taxon>Batrachia</taxon>
        <taxon>Caudata</taxon>
        <taxon>Salamandroidea</taxon>
        <taxon>Salamandridae</taxon>
        <taxon>Pleurodelinae</taxon>
        <taxon>Pleurodeles</taxon>
    </lineage>
</organism>
<dbReference type="EMBL" id="JANPWB010000001">
    <property type="protein sequence ID" value="KAJ1214847.1"/>
    <property type="molecule type" value="Genomic_DNA"/>
</dbReference>
<proteinExistence type="predicted"/>
<evidence type="ECO:0000313" key="3">
    <source>
        <dbReference type="Proteomes" id="UP001066276"/>
    </source>
</evidence>
<comment type="caution">
    <text evidence="2">The sequence shown here is derived from an EMBL/GenBank/DDBJ whole genome shotgun (WGS) entry which is preliminary data.</text>
</comment>
<protein>
    <submittedName>
        <fullName evidence="2">Uncharacterized protein</fullName>
    </submittedName>
</protein>
<gene>
    <name evidence="2" type="ORF">NDU88_002458</name>
</gene>
<evidence type="ECO:0000256" key="1">
    <source>
        <dbReference type="SAM" id="MobiDB-lite"/>
    </source>
</evidence>
<dbReference type="AlphaFoldDB" id="A0AAV7WQB6"/>
<name>A0AAV7WQB6_PLEWA</name>
<feature type="compositionally biased region" description="Basic residues" evidence="1">
    <location>
        <begin position="102"/>
        <end position="111"/>
    </location>
</feature>
<accession>A0AAV7WQB6</accession>
<sequence>MVRRGPDGVTVGRPLPASRLTQPRPRRPPRLCQKGAQELSPRHLAADGALRWATWGPGPPQVSAHSPRQRAVGSGWPEHPVQVPKRQESARRRGLGPTCRPRAGRVTHRRPAQGANPNRGPHPPAMRAPVRRPPSQGAARPEDVAHESRVEEDGSPLLQLIFGRQSPSFFG</sequence>
<keyword evidence="3" id="KW-1185">Reference proteome</keyword>
<reference evidence="2" key="1">
    <citation type="journal article" date="2022" name="bioRxiv">
        <title>Sequencing and chromosome-scale assembly of the giantPleurodeles waltlgenome.</title>
        <authorList>
            <person name="Brown T."/>
            <person name="Elewa A."/>
            <person name="Iarovenko S."/>
            <person name="Subramanian E."/>
            <person name="Araus A.J."/>
            <person name="Petzold A."/>
            <person name="Susuki M."/>
            <person name="Suzuki K.-i.T."/>
            <person name="Hayashi T."/>
            <person name="Toyoda A."/>
            <person name="Oliveira C."/>
            <person name="Osipova E."/>
            <person name="Leigh N.D."/>
            <person name="Simon A."/>
            <person name="Yun M.H."/>
        </authorList>
    </citation>
    <scope>NUCLEOTIDE SEQUENCE</scope>
    <source>
        <strain evidence="2">20211129_DDA</strain>
        <tissue evidence="2">Liver</tissue>
    </source>
</reference>